<organism evidence="1 2">
    <name type="scientific">Sulfitobacter albidus</name>
    <dbReference type="NCBI Taxonomy" id="2829501"/>
    <lineage>
        <taxon>Bacteria</taxon>
        <taxon>Pseudomonadati</taxon>
        <taxon>Pseudomonadota</taxon>
        <taxon>Alphaproteobacteria</taxon>
        <taxon>Rhodobacterales</taxon>
        <taxon>Roseobacteraceae</taxon>
        <taxon>Sulfitobacter</taxon>
    </lineage>
</organism>
<gene>
    <name evidence="1" type="ORF">KDD17_15165</name>
</gene>
<dbReference type="Proteomes" id="UP000683291">
    <property type="component" value="Chromosome 1"/>
</dbReference>
<evidence type="ECO:0008006" key="3">
    <source>
        <dbReference type="Google" id="ProtNLM"/>
    </source>
</evidence>
<keyword evidence="2" id="KW-1185">Reference proteome</keyword>
<dbReference type="EMBL" id="CP073581">
    <property type="protein sequence ID" value="QUJ76224.1"/>
    <property type="molecule type" value="Genomic_DNA"/>
</dbReference>
<proteinExistence type="predicted"/>
<dbReference type="AlphaFoldDB" id="A0A975JD08"/>
<protein>
    <recommendedName>
        <fullName evidence="3">Translocase</fullName>
    </recommendedName>
</protein>
<accession>A0A975JD08</accession>
<dbReference type="KEGG" id="sual:KDD17_15165"/>
<evidence type="ECO:0000313" key="1">
    <source>
        <dbReference type="EMBL" id="QUJ76224.1"/>
    </source>
</evidence>
<name>A0A975JD08_9RHOB</name>
<evidence type="ECO:0000313" key="2">
    <source>
        <dbReference type="Proteomes" id="UP000683291"/>
    </source>
</evidence>
<reference evidence="1" key="1">
    <citation type="submission" date="2021-04" db="EMBL/GenBank/DDBJ databases">
        <title>Complete genome sequence for Sulfitobacter sp. strain JK7-1.</title>
        <authorList>
            <person name="Park S.-J."/>
        </authorList>
    </citation>
    <scope>NUCLEOTIDE SEQUENCE</scope>
    <source>
        <strain evidence="1">JK7-1</strain>
    </source>
</reference>
<sequence>MRYRKGIITAACTIGCALGIGAVMQGSQTANSLYGKEKTPDQAQTLSNADDAILDVEEITLTSGELTTPAPEAEVTLNATPVALVQQDDTTPAEIRVSTRDPVSEAPTTAPQTAETTCDIIADARPMAAAMVNLTLAAPCLPNERVTVLHDGLLFNELTDENGALDTVVPALSRAATFVVAFSNGEGGVAQTTVEEIDLFDRVAVQWKGATGFELHAREYGADYGDPGHVWGEAARDMSWAVTGQGGFIARLGDTDVADGLMAEVYTFPTSIAQDSGEVALSVEAQVGDANCGLEIEAETLQSKRGADITSRNVTLSVPDCDAAGNFLVLNNLFQDLKVAAN</sequence>